<gene>
    <name evidence="2" type="ORF">PIB30_069902</name>
</gene>
<accession>A0ABU6VLQ1</accession>
<dbReference type="Proteomes" id="UP001341840">
    <property type="component" value="Unassembled WGS sequence"/>
</dbReference>
<protein>
    <submittedName>
        <fullName evidence="2">Uncharacterized protein</fullName>
    </submittedName>
</protein>
<evidence type="ECO:0000313" key="3">
    <source>
        <dbReference type="Proteomes" id="UP001341840"/>
    </source>
</evidence>
<reference evidence="2 3" key="1">
    <citation type="journal article" date="2023" name="Plants (Basel)">
        <title>Bridging the Gap: Combining Genomics and Transcriptomics Approaches to Understand Stylosanthes scabra, an Orphan Legume from the Brazilian Caatinga.</title>
        <authorList>
            <person name="Ferreira-Neto J.R.C."/>
            <person name="da Silva M.D."/>
            <person name="Binneck E."/>
            <person name="de Melo N.F."/>
            <person name="da Silva R.H."/>
            <person name="de Melo A.L.T.M."/>
            <person name="Pandolfi V."/>
            <person name="Bustamante F.O."/>
            <person name="Brasileiro-Vidal A.C."/>
            <person name="Benko-Iseppon A.M."/>
        </authorList>
    </citation>
    <scope>NUCLEOTIDE SEQUENCE [LARGE SCALE GENOMIC DNA]</scope>
    <source>
        <tissue evidence="2">Leaves</tissue>
    </source>
</reference>
<dbReference type="EMBL" id="JASCZI010151811">
    <property type="protein sequence ID" value="MED6174526.1"/>
    <property type="molecule type" value="Genomic_DNA"/>
</dbReference>
<sequence>MTSFVGVLRQYGGEQPVPRAPVDLTRLMKSTGRVGLGRFSSQTHRVDDPHWMFAPPDLPVTTIHPRDELAMPEDAPARRRRAAAVGTGRRPPANADPHRPPVNARDRRRRERMGLRVGGDSPDMRRNVMPEISHTFLRHGHSGLRLTSLAFLP</sequence>
<evidence type="ECO:0000256" key="1">
    <source>
        <dbReference type="SAM" id="MobiDB-lite"/>
    </source>
</evidence>
<keyword evidence="3" id="KW-1185">Reference proteome</keyword>
<proteinExistence type="predicted"/>
<organism evidence="2 3">
    <name type="scientific">Stylosanthes scabra</name>
    <dbReference type="NCBI Taxonomy" id="79078"/>
    <lineage>
        <taxon>Eukaryota</taxon>
        <taxon>Viridiplantae</taxon>
        <taxon>Streptophyta</taxon>
        <taxon>Embryophyta</taxon>
        <taxon>Tracheophyta</taxon>
        <taxon>Spermatophyta</taxon>
        <taxon>Magnoliopsida</taxon>
        <taxon>eudicotyledons</taxon>
        <taxon>Gunneridae</taxon>
        <taxon>Pentapetalae</taxon>
        <taxon>rosids</taxon>
        <taxon>fabids</taxon>
        <taxon>Fabales</taxon>
        <taxon>Fabaceae</taxon>
        <taxon>Papilionoideae</taxon>
        <taxon>50 kb inversion clade</taxon>
        <taxon>dalbergioids sensu lato</taxon>
        <taxon>Dalbergieae</taxon>
        <taxon>Pterocarpus clade</taxon>
        <taxon>Stylosanthes</taxon>
    </lineage>
</organism>
<feature type="compositionally biased region" description="Low complexity" evidence="1">
    <location>
        <begin position="83"/>
        <end position="93"/>
    </location>
</feature>
<comment type="caution">
    <text evidence="2">The sequence shown here is derived from an EMBL/GenBank/DDBJ whole genome shotgun (WGS) entry which is preliminary data.</text>
</comment>
<name>A0ABU6VLQ1_9FABA</name>
<evidence type="ECO:0000313" key="2">
    <source>
        <dbReference type="EMBL" id="MED6174526.1"/>
    </source>
</evidence>
<feature type="region of interest" description="Disordered" evidence="1">
    <location>
        <begin position="67"/>
        <end position="126"/>
    </location>
</feature>